<keyword evidence="2" id="KW-1185">Reference proteome</keyword>
<dbReference type="KEGG" id="tsph:KIH39_00645"/>
<accession>A0A8E6B5S4</accession>
<dbReference type="Proteomes" id="UP000676194">
    <property type="component" value="Chromosome"/>
</dbReference>
<organism evidence="1 2">
    <name type="scientific">Telmatocola sphagniphila</name>
    <dbReference type="NCBI Taxonomy" id="1123043"/>
    <lineage>
        <taxon>Bacteria</taxon>
        <taxon>Pseudomonadati</taxon>
        <taxon>Planctomycetota</taxon>
        <taxon>Planctomycetia</taxon>
        <taxon>Gemmatales</taxon>
        <taxon>Gemmataceae</taxon>
    </lineage>
</organism>
<name>A0A8E6B5S4_9BACT</name>
<proteinExistence type="predicted"/>
<gene>
    <name evidence="1" type="ORF">KIH39_00645</name>
</gene>
<dbReference type="NCBIfam" id="TIGR03000">
    <property type="entry name" value="plancto_dom_1"/>
    <property type="match status" value="1"/>
</dbReference>
<sequence>MYSLVLMAAMATGPEVPEFGGGGIGWDTSLCFLRTCKLPYCAPVNCCFYETCLPTRYGWVSNCGCSGAYRYGGCYGVSYGSCFGGSYGYAGCGCGYHNYSSCYGSCYGSCHGSCYGGCYSAPTSCHGYSCSGYSCCGCIGSYDPGYHGIGYAGFTGYGNFGAYGSAPVGNPAANVVIPTPAAKPLTNSPQLRNDLSVPNRLAKASVVLEVPETAKVFVDGNAMTSTGSRRVFTTPELEVGEDYYYTVRVVFEKEGKEVEENRKVIVRPGDSTTLSFTAPVMRDAVTSGIGR</sequence>
<reference evidence="1" key="1">
    <citation type="submission" date="2021-05" db="EMBL/GenBank/DDBJ databases">
        <title>Complete genome sequence of the cellulolytic planctomycete Telmatocola sphagniphila SP2T and characterization of the first cellulase from planctomycetes.</title>
        <authorList>
            <person name="Rakitin A.L."/>
            <person name="Beletsky A.V."/>
            <person name="Naumoff D.G."/>
            <person name="Kulichevskaya I.S."/>
            <person name="Mardanov A.V."/>
            <person name="Ravin N.V."/>
            <person name="Dedysh S.N."/>
        </authorList>
    </citation>
    <scope>NUCLEOTIDE SEQUENCE</scope>
    <source>
        <strain evidence="1">SP2T</strain>
    </source>
</reference>
<dbReference type="EMBL" id="CP074694">
    <property type="protein sequence ID" value="QVL32458.1"/>
    <property type="molecule type" value="Genomic_DNA"/>
</dbReference>
<protein>
    <submittedName>
        <fullName evidence="1">TIGR03000 domain-containing protein</fullName>
    </submittedName>
</protein>
<dbReference type="AlphaFoldDB" id="A0A8E6B5S4"/>
<dbReference type="RefSeq" id="WP_213497350.1">
    <property type="nucleotide sequence ID" value="NZ_CP074694.1"/>
</dbReference>
<evidence type="ECO:0000313" key="2">
    <source>
        <dbReference type="Proteomes" id="UP000676194"/>
    </source>
</evidence>
<evidence type="ECO:0000313" key="1">
    <source>
        <dbReference type="EMBL" id="QVL32458.1"/>
    </source>
</evidence>
<dbReference type="InterPro" id="IPR017460">
    <property type="entry name" value="CHP03000_planctomycetes"/>
</dbReference>